<dbReference type="Gene3D" id="3.40.50.150">
    <property type="entry name" value="Vaccinia Virus protein VP39"/>
    <property type="match status" value="1"/>
</dbReference>
<evidence type="ECO:0000256" key="2">
    <source>
        <dbReference type="ARBA" id="ARBA00022676"/>
    </source>
</evidence>
<evidence type="ECO:0000256" key="3">
    <source>
        <dbReference type="ARBA" id="ARBA00022679"/>
    </source>
</evidence>
<dbReference type="Pfam" id="PF13578">
    <property type="entry name" value="Methyltransf_24"/>
    <property type="match status" value="1"/>
</dbReference>
<dbReference type="EMBL" id="JAGFBS010000018">
    <property type="protein sequence ID" value="KAG6374428.1"/>
    <property type="molecule type" value="Genomic_DNA"/>
</dbReference>
<comment type="caution">
    <text evidence="5">The sequence shown here is derived from an EMBL/GenBank/DDBJ whole genome shotgun (WGS) entry which is preliminary data.</text>
</comment>
<dbReference type="SUPFAM" id="SSF53335">
    <property type="entry name" value="S-adenosyl-L-methionine-dependent methyltransferases"/>
    <property type="match status" value="1"/>
</dbReference>
<protein>
    <submittedName>
        <fullName evidence="5">Glycosyltransferase family 8 protein</fullName>
    </submittedName>
</protein>
<reference evidence="5" key="1">
    <citation type="submission" date="2021-03" db="EMBL/GenBank/DDBJ databases">
        <title>Evolutionary innovations through gain and loss of genes in the ectomycorrhizal Boletales.</title>
        <authorList>
            <person name="Wu G."/>
            <person name="Miyauchi S."/>
            <person name="Morin E."/>
            <person name="Yang Z.-L."/>
            <person name="Xu J."/>
            <person name="Martin F.M."/>
        </authorList>
    </citation>
    <scope>NUCLEOTIDE SEQUENCE</scope>
    <source>
        <strain evidence="5">BR01</strain>
    </source>
</reference>
<dbReference type="AlphaFoldDB" id="A0A8I2YNR4"/>
<dbReference type="Proteomes" id="UP000683000">
    <property type="component" value="Unassembled WGS sequence"/>
</dbReference>
<evidence type="ECO:0000256" key="4">
    <source>
        <dbReference type="ARBA" id="ARBA00022723"/>
    </source>
</evidence>
<keyword evidence="6" id="KW-1185">Reference proteome</keyword>
<dbReference type="GO" id="GO:0016757">
    <property type="term" value="F:glycosyltransferase activity"/>
    <property type="evidence" value="ECO:0007669"/>
    <property type="project" value="UniProtKB-KW"/>
</dbReference>
<dbReference type="PANTHER" id="PTHR13778">
    <property type="entry name" value="GLYCOSYLTRANSFERASE 8 DOMAIN-CONTAINING PROTEIN"/>
    <property type="match status" value="1"/>
</dbReference>
<accession>A0A8I2YNR4</accession>
<dbReference type="InterPro" id="IPR002495">
    <property type="entry name" value="Glyco_trans_8"/>
</dbReference>
<proteinExistence type="inferred from homology"/>
<keyword evidence="3 5" id="KW-0808">Transferase</keyword>
<dbReference type="InterPro" id="IPR029063">
    <property type="entry name" value="SAM-dependent_MTases_sf"/>
</dbReference>
<dbReference type="OrthoDB" id="2014201at2759"/>
<evidence type="ECO:0000256" key="1">
    <source>
        <dbReference type="ARBA" id="ARBA00006351"/>
    </source>
</evidence>
<dbReference type="InterPro" id="IPR029044">
    <property type="entry name" value="Nucleotide-diphossugar_trans"/>
</dbReference>
<keyword evidence="4" id="KW-0479">Metal-binding</keyword>
<dbReference type="PANTHER" id="PTHR13778:SF47">
    <property type="entry name" value="LIPOPOLYSACCHARIDE 1,3-GALACTOSYLTRANSFERASE"/>
    <property type="match status" value="1"/>
</dbReference>
<dbReference type="SUPFAM" id="SSF53448">
    <property type="entry name" value="Nucleotide-diphospho-sugar transferases"/>
    <property type="match status" value="1"/>
</dbReference>
<organism evidence="5 6">
    <name type="scientific">Boletus reticuloceps</name>
    <dbReference type="NCBI Taxonomy" id="495285"/>
    <lineage>
        <taxon>Eukaryota</taxon>
        <taxon>Fungi</taxon>
        <taxon>Dikarya</taxon>
        <taxon>Basidiomycota</taxon>
        <taxon>Agaricomycotina</taxon>
        <taxon>Agaricomycetes</taxon>
        <taxon>Agaricomycetidae</taxon>
        <taxon>Boletales</taxon>
        <taxon>Boletineae</taxon>
        <taxon>Boletaceae</taxon>
        <taxon>Boletoideae</taxon>
        <taxon>Boletus</taxon>
    </lineage>
</organism>
<dbReference type="Pfam" id="PF01501">
    <property type="entry name" value="Glyco_transf_8"/>
    <property type="match status" value="1"/>
</dbReference>
<name>A0A8I2YNR4_9AGAM</name>
<sequence>MSTLDANTTIGLYEFTPTQDWFSFNELAWQNLFHLVVSEAPRALEIGSWEGRSAVFLLGTLCAKSGELVCIDHFDLLGTAEGRERHRKLTHNLALTGRPARVLPQFSVPALCTLLQEEMNKNGETGFDWIYIDGSHRSDDTLLDAELVWRLARPGCIIIFDDYNWPEQPLDSPFHPRRGIDAFLAVHKGEYERLSTNPDQYQMVIQKKIPMRIGFLLEPGSDGQLYAFEYGINIALVVDAAYAMAAAVTLRSVTEHVQGRITLYIVDCGLLAEDKNKIEASLPTRSDVTLVFVALPPNSLTSTMGPVWAKVDMMKCLPVQRVLYLDADILVRRDLRALWNTDLGGRSLAAAPDVGFPMGHSDVPRGEFFNAGVLLLDLARTRSTLVELEKHCREMADSRFREQDVLNVHFKIDWVALSLEWNAQGLGTYAECTSVDRDKLCLEQMEDPAIVHFTGPVHPTVQVVLNPYVQPYTAKPWGYAGAPGHPYEREWWDMLGKTSWRGWRETTDYKETCDKAKTKALERAKEEFDRRLAGLVSDAP</sequence>
<comment type="similarity">
    <text evidence="1">Belongs to the glycosyltransferase 8 family.</text>
</comment>
<gene>
    <name evidence="5" type="ORF">JVT61DRAFT_4465</name>
</gene>
<keyword evidence="2" id="KW-0328">Glycosyltransferase</keyword>
<dbReference type="InterPro" id="IPR050748">
    <property type="entry name" value="Glycosyltrans_8_dom-fam"/>
</dbReference>
<evidence type="ECO:0000313" key="5">
    <source>
        <dbReference type="EMBL" id="KAG6374428.1"/>
    </source>
</evidence>
<dbReference type="Gene3D" id="3.90.550.10">
    <property type="entry name" value="Spore Coat Polysaccharide Biosynthesis Protein SpsA, Chain A"/>
    <property type="match status" value="1"/>
</dbReference>
<evidence type="ECO:0000313" key="6">
    <source>
        <dbReference type="Proteomes" id="UP000683000"/>
    </source>
</evidence>
<dbReference type="GO" id="GO:0046872">
    <property type="term" value="F:metal ion binding"/>
    <property type="evidence" value="ECO:0007669"/>
    <property type="project" value="UniProtKB-KW"/>
</dbReference>